<dbReference type="SMART" id="SM00322">
    <property type="entry name" value="KH"/>
    <property type="match status" value="1"/>
</dbReference>
<feature type="compositionally biased region" description="Basic and acidic residues" evidence="5">
    <location>
        <begin position="63"/>
        <end position="76"/>
    </location>
</feature>
<accession>A0A199VDK3</accession>
<dbReference type="InterPro" id="IPR032570">
    <property type="entry name" value="SF1-HH"/>
</dbReference>
<feature type="domain" description="K Homology" evidence="6">
    <location>
        <begin position="180"/>
        <end position="275"/>
    </location>
</feature>
<dbReference type="EMBL" id="LSRQ01002176">
    <property type="protein sequence ID" value="OAY75202.1"/>
    <property type="molecule type" value="Genomic_DNA"/>
</dbReference>
<evidence type="ECO:0000313" key="7">
    <source>
        <dbReference type="EMBL" id="OAY75202.1"/>
    </source>
</evidence>
<dbReference type="InterPro" id="IPR047086">
    <property type="entry name" value="SF1-HH_sf"/>
</dbReference>
<evidence type="ECO:0000256" key="1">
    <source>
        <dbReference type="ARBA" id="ARBA00022723"/>
    </source>
</evidence>
<name>A0A199VDK3_ANACO</name>
<feature type="region of interest" description="Disordered" evidence="5">
    <location>
        <begin position="120"/>
        <end position="146"/>
    </location>
</feature>
<keyword evidence="2" id="KW-0863">Zinc-finger</keyword>
<evidence type="ECO:0000259" key="6">
    <source>
        <dbReference type="SMART" id="SM00322"/>
    </source>
</evidence>
<dbReference type="SUPFAM" id="SSF54791">
    <property type="entry name" value="Eukaryotic type KH-domain (KH-domain type I)"/>
    <property type="match status" value="1"/>
</dbReference>
<dbReference type="Gene3D" id="6.10.140.1790">
    <property type="match status" value="1"/>
</dbReference>
<evidence type="ECO:0000256" key="2">
    <source>
        <dbReference type="ARBA" id="ARBA00022771"/>
    </source>
</evidence>
<dbReference type="PANTHER" id="PTHR11208">
    <property type="entry name" value="RNA-BINDING PROTEIN RELATED"/>
    <property type="match status" value="1"/>
</dbReference>
<feature type="compositionally biased region" description="Polar residues" evidence="5">
    <location>
        <begin position="563"/>
        <end position="574"/>
    </location>
</feature>
<feature type="compositionally biased region" description="Low complexity" evidence="5">
    <location>
        <begin position="527"/>
        <end position="540"/>
    </location>
</feature>
<reference evidence="7 8" key="1">
    <citation type="journal article" date="2016" name="DNA Res.">
        <title>The draft genome of MD-2 pineapple using hybrid error correction of long reads.</title>
        <authorList>
            <person name="Redwan R.M."/>
            <person name="Saidin A."/>
            <person name="Kumar S.V."/>
        </authorList>
    </citation>
    <scope>NUCLEOTIDE SEQUENCE [LARGE SCALE GENOMIC DNA]</scope>
    <source>
        <strain evidence="8">cv. MD2</strain>
        <tissue evidence="7">Leaf</tissue>
    </source>
</reference>
<feature type="compositionally biased region" description="Basic and acidic residues" evidence="5">
    <location>
        <begin position="137"/>
        <end position="146"/>
    </location>
</feature>
<dbReference type="InterPro" id="IPR045071">
    <property type="entry name" value="BBP-like"/>
</dbReference>
<dbReference type="InterPro" id="IPR004087">
    <property type="entry name" value="KH_dom"/>
</dbReference>
<keyword evidence="3" id="KW-0862">Zinc</keyword>
<dbReference type="GO" id="GO:0003729">
    <property type="term" value="F:mRNA binding"/>
    <property type="evidence" value="ECO:0007669"/>
    <property type="project" value="TreeGrafter"/>
</dbReference>
<dbReference type="Pfam" id="PF16275">
    <property type="entry name" value="SF1-HH"/>
    <property type="match status" value="1"/>
</dbReference>
<feature type="region of interest" description="Disordered" evidence="5">
    <location>
        <begin position="1"/>
        <end position="34"/>
    </location>
</feature>
<dbReference type="GO" id="GO:0005634">
    <property type="term" value="C:nucleus"/>
    <property type="evidence" value="ECO:0007669"/>
    <property type="project" value="TreeGrafter"/>
</dbReference>
<dbReference type="AlphaFoldDB" id="A0A199VDK3"/>
<dbReference type="GO" id="GO:0048024">
    <property type="term" value="P:regulation of mRNA splicing, via spliceosome"/>
    <property type="evidence" value="ECO:0007669"/>
    <property type="project" value="TreeGrafter"/>
</dbReference>
<organism evidence="7 8">
    <name type="scientific">Ananas comosus</name>
    <name type="common">Pineapple</name>
    <name type="synonym">Ananas ananas</name>
    <dbReference type="NCBI Taxonomy" id="4615"/>
    <lineage>
        <taxon>Eukaryota</taxon>
        <taxon>Viridiplantae</taxon>
        <taxon>Streptophyta</taxon>
        <taxon>Embryophyta</taxon>
        <taxon>Tracheophyta</taxon>
        <taxon>Spermatophyta</taxon>
        <taxon>Magnoliopsida</taxon>
        <taxon>Liliopsida</taxon>
        <taxon>Poales</taxon>
        <taxon>Bromeliaceae</taxon>
        <taxon>Bromelioideae</taxon>
        <taxon>Ananas</taxon>
    </lineage>
</organism>
<proteinExistence type="predicted"/>
<dbReference type="Proteomes" id="UP000092600">
    <property type="component" value="Unassembled WGS sequence"/>
</dbReference>
<dbReference type="STRING" id="4615.A0A199VDK3"/>
<keyword evidence="4" id="KW-0694">RNA-binding</keyword>
<keyword evidence="1" id="KW-0479">Metal-binding</keyword>
<gene>
    <name evidence="7" type="ORF">ACMD2_06398</name>
</gene>
<comment type="caution">
    <text evidence="7">The sequence shown here is derived from an EMBL/GenBank/DDBJ whole genome shotgun (WGS) entry which is preliminary data.</text>
</comment>
<feature type="region of interest" description="Disordered" evidence="5">
    <location>
        <begin position="476"/>
        <end position="511"/>
    </location>
</feature>
<evidence type="ECO:0000313" key="8">
    <source>
        <dbReference type="Proteomes" id="UP000092600"/>
    </source>
</evidence>
<protein>
    <submittedName>
        <fullName evidence="7">Branchpoint-bridging protein</fullName>
    </submittedName>
</protein>
<evidence type="ECO:0000256" key="3">
    <source>
        <dbReference type="ARBA" id="ARBA00022833"/>
    </source>
</evidence>
<evidence type="ECO:0000256" key="5">
    <source>
        <dbReference type="SAM" id="MobiDB-lite"/>
    </source>
</evidence>
<evidence type="ECO:0000256" key="4">
    <source>
        <dbReference type="ARBA" id="ARBA00022884"/>
    </source>
</evidence>
<dbReference type="InterPro" id="IPR036612">
    <property type="entry name" value="KH_dom_type_1_sf"/>
</dbReference>
<feature type="region of interest" description="Disordered" evidence="5">
    <location>
        <begin position="59"/>
        <end position="84"/>
    </location>
</feature>
<sequence>MATKVEPSSSLEPSHAQSAVSASTPSSVQASNPKVSIFGTKSGFVIPKNKLSGSLVPIFRGGGKKEADSALKEENAKQVQRKTKWGTDLTQDAAVKKGRALAYQTRVEQITRLLKSGAQEIGDDEGSLSPTQASNSDSKKNHVNEESQKLELLELERREIIGEILCLNPNYKAPADYKPLLKETKVPIPVKAYQGYNLIGLLLGPESNTQKRLEEETGAKIRVHGTKKATGEKREITQSDINEAQSAYDDLYINVAADTYEKVDAAVALIELLLTPVTSGNDSTPTSVTSTMPAAAEVNKGSIQPILATPNSGFPQYQSHPWFPSGPMNPSPPIPSGITIPFAPNSSMQLPPYSGRPLPPFGLIPRAPVAVDPRSQFPIQSIPQHPNQISLAPNVTVSSSRPLVSISPQTLSIGPQGPPPFRPPAHQTPIISPPPMPNLLSNFSNRPPIVPSSLPSSLNIRTNMSGRPLPPANFAASNAFSSRPPTMPGPPALHQNASVPGPPPVLPQSSTPSHLIGSLAARPPIPVSSLPPQQLPLSISGGTSNFPPLRPPRPISGDFTFQPIRSQGPGSSNPHIAPPLRTPVQQLPHIAPFPGSPNIVQPPPRFPALPNSSPNQPRAPTAQMNSPNFFAGPVSPNMPGRGPTRPVQFMHPHQNQLASANRPAGLMAPNQHSGGNQIYDPFSPTSASAAPRKPEDPEYEDLMSSVGGRRSPTSEISPSAILTLSLACIMKHNEYQASDAICIYKRGTCDLVTA</sequence>
<dbReference type="PANTHER" id="PTHR11208:SF98">
    <property type="entry name" value="RNA-BINDING KH DOMAIN-CONTAINING PROTEIN"/>
    <property type="match status" value="1"/>
</dbReference>
<dbReference type="InterPro" id="IPR055256">
    <property type="entry name" value="KH_1_KHDC4/BBP-like"/>
</dbReference>
<feature type="region of interest" description="Disordered" evidence="5">
    <location>
        <begin position="664"/>
        <end position="715"/>
    </location>
</feature>
<dbReference type="GO" id="GO:0008270">
    <property type="term" value="F:zinc ion binding"/>
    <property type="evidence" value="ECO:0007669"/>
    <property type="project" value="UniProtKB-KW"/>
</dbReference>
<dbReference type="Pfam" id="PF22675">
    <property type="entry name" value="KH-I_KHDC4-BBP"/>
    <property type="match status" value="1"/>
</dbReference>
<dbReference type="Gene3D" id="3.30.1370.10">
    <property type="entry name" value="K Homology domain, type 1"/>
    <property type="match status" value="1"/>
</dbReference>
<feature type="region of interest" description="Disordered" evidence="5">
    <location>
        <begin position="524"/>
        <end position="578"/>
    </location>
</feature>